<sequence length="214" mass="23525">MIKFAPEGLPFIAGAAAVTVAVLAALRNWIAFIPFVITLFMFYFFRDPERATPVDAGAVISPADGRILLVTEVKEEEFIGKEVRKISIFMSPLNVHVNRAPYDGEVVSVKHTPGSFKKAFLDEASLHNDNIAMVLRTTKGDILLRQIAGSIARRAVCRVKPGDALKQGQRYGIIKFSSRVDIYLPLSAKVIVKPEDKVLSGETVIARWDEGAAK</sequence>
<feature type="active site" description="Schiff-base intermediate with substrate; via pyruvic acid" evidence="11">
    <location>
        <position position="178"/>
    </location>
</feature>
<comment type="similarity">
    <text evidence="11">Belongs to the phosphatidylserine decarboxylase family. PSD-A subfamily.</text>
</comment>
<evidence type="ECO:0000256" key="9">
    <source>
        <dbReference type="ARBA" id="ARBA00023264"/>
    </source>
</evidence>
<proteinExistence type="inferred from homology"/>
<dbReference type="RefSeq" id="WP_085051154.1">
    <property type="nucleotide sequence ID" value="NZ_LNQR01000024.1"/>
</dbReference>
<comment type="catalytic activity">
    <reaction evidence="11">
        <text>a 1,2-diacyl-sn-glycero-3-phospho-L-serine + H(+) = a 1,2-diacyl-sn-glycero-3-phosphoethanolamine + CO2</text>
        <dbReference type="Rhea" id="RHEA:20828"/>
        <dbReference type="ChEBI" id="CHEBI:15378"/>
        <dbReference type="ChEBI" id="CHEBI:16526"/>
        <dbReference type="ChEBI" id="CHEBI:57262"/>
        <dbReference type="ChEBI" id="CHEBI:64612"/>
        <dbReference type="EC" id="4.1.1.65"/>
    </reaction>
</comment>
<name>A0ABR5SI68_9BACT</name>
<evidence type="ECO:0000256" key="7">
    <source>
        <dbReference type="ARBA" id="ARBA00023209"/>
    </source>
</evidence>
<keyword evidence="4 11" id="KW-0443">Lipid metabolism</keyword>
<feature type="modified residue" description="Pyruvic acid (Ser); by autocatalysis" evidence="11">
    <location>
        <position position="178"/>
    </location>
</feature>
<keyword evidence="14" id="KW-1185">Reference proteome</keyword>
<feature type="chain" id="PRO_5044902366" description="Phosphatidylserine decarboxylase beta chain" evidence="11">
    <location>
        <begin position="1"/>
        <end position="177"/>
    </location>
</feature>
<evidence type="ECO:0000256" key="6">
    <source>
        <dbReference type="ARBA" id="ARBA00023145"/>
    </source>
</evidence>
<dbReference type="Proteomes" id="UP000060487">
    <property type="component" value="Unassembled WGS sequence"/>
</dbReference>
<dbReference type="PANTHER" id="PTHR35809">
    <property type="entry name" value="ARCHAETIDYLSERINE DECARBOXYLASE PROENZYME-RELATED"/>
    <property type="match status" value="1"/>
</dbReference>
<comment type="PTM">
    <text evidence="11">Is synthesized initially as an inactive proenzyme. Formation of the active enzyme involves a self-maturation process in which the active site pyruvoyl group is generated from an internal serine residue via an autocatalytic post-translational modification. Two non-identical subunits are generated from the proenzyme in this reaction, and the pyruvate is formed at the N-terminus of the alpha chain, which is derived from the carboxyl end of the proenzyme. The post-translation cleavage follows an unusual pathway, termed non-hydrolytic serinolysis, in which the side chain hydroxyl group of the serine supplies its oxygen atom to form the C-terminus of the beta chain, while the remainder of the serine residue undergoes an oxidative deamination to produce ammonia and the pyruvoyl prosthetic group on the alpha chain.</text>
</comment>
<keyword evidence="7 11" id="KW-0594">Phospholipid biosynthesis</keyword>
<comment type="cofactor">
    <cofactor evidence="11">
        <name>pyruvate</name>
        <dbReference type="ChEBI" id="CHEBI:15361"/>
    </cofactor>
    <text evidence="11">Binds 1 pyruvoyl group covalently per subunit.</text>
</comment>
<comment type="subunit">
    <text evidence="11">Heterodimer of a large membrane-associated beta subunit and a small pyruvoyl-containing alpha subunit.</text>
</comment>
<comment type="function">
    <text evidence="11">Catalyzes the formation of phosphatidylethanolamine (PtdEtn) from phosphatidylserine (PtdSer).</text>
</comment>
<evidence type="ECO:0000313" key="14">
    <source>
        <dbReference type="Proteomes" id="UP000060487"/>
    </source>
</evidence>
<dbReference type="NCBIfam" id="NF003685">
    <property type="entry name" value="PRK05305.2-5"/>
    <property type="match status" value="1"/>
</dbReference>
<dbReference type="HAMAP" id="MF_00664">
    <property type="entry name" value="PS_decarb_PSD_A"/>
    <property type="match status" value="1"/>
</dbReference>
<dbReference type="NCBIfam" id="NF003678">
    <property type="entry name" value="PRK05305.1-2"/>
    <property type="match status" value="1"/>
</dbReference>
<keyword evidence="1 11" id="KW-1003">Cell membrane</keyword>
<comment type="caution">
    <text evidence="11">Lacks conserved residue(s) required for the propagation of feature annotation.</text>
</comment>
<evidence type="ECO:0000256" key="4">
    <source>
        <dbReference type="ARBA" id="ARBA00023098"/>
    </source>
</evidence>
<evidence type="ECO:0000256" key="5">
    <source>
        <dbReference type="ARBA" id="ARBA00023136"/>
    </source>
</evidence>
<accession>A0ABR5SI68</accession>
<dbReference type="PANTHER" id="PTHR35809:SF1">
    <property type="entry name" value="ARCHAETIDYLSERINE DECARBOXYLASE PROENZYME-RELATED"/>
    <property type="match status" value="1"/>
</dbReference>
<evidence type="ECO:0000256" key="10">
    <source>
        <dbReference type="ARBA" id="ARBA00023317"/>
    </source>
</evidence>
<comment type="subcellular location">
    <subcellularLocation>
        <location evidence="11">Cell membrane</location>
        <topology evidence="11">Peripheral membrane protein</topology>
    </subcellularLocation>
</comment>
<keyword evidence="8 11" id="KW-0456">Lyase</keyword>
<keyword evidence="6 11" id="KW-0865">Zymogen</keyword>
<evidence type="ECO:0000313" key="13">
    <source>
        <dbReference type="EMBL" id="KWT92020.1"/>
    </source>
</evidence>
<evidence type="ECO:0000256" key="12">
    <source>
        <dbReference type="SAM" id="Phobius"/>
    </source>
</evidence>
<gene>
    <name evidence="11" type="primary">psd</name>
    <name evidence="13" type="ORF">ASN18_0628</name>
</gene>
<keyword evidence="10 11" id="KW-0670">Pyruvate</keyword>
<evidence type="ECO:0000256" key="2">
    <source>
        <dbReference type="ARBA" id="ARBA00022516"/>
    </source>
</evidence>
<dbReference type="EC" id="4.1.1.65" evidence="11"/>
<evidence type="ECO:0000256" key="1">
    <source>
        <dbReference type="ARBA" id="ARBA00022475"/>
    </source>
</evidence>
<protein>
    <recommendedName>
        <fullName evidence="11">Phosphatidylserine decarboxylase proenzyme</fullName>
        <ecNumber evidence="11">4.1.1.65</ecNumber>
    </recommendedName>
    <component>
        <recommendedName>
            <fullName evidence="11">Phosphatidylserine decarboxylase alpha chain</fullName>
        </recommendedName>
    </component>
    <component>
        <recommendedName>
            <fullName evidence="11">Phosphatidylserine decarboxylase beta chain</fullName>
        </recommendedName>
    </component>
</protein>
<keyword evidence="9 11" id="KW-1208">Phospholipid metabolism</keyword>
<keyword evidence="12" id="KW-1133">Transmembrane helix</keyword>
<evidence type="ECO:0000256" key="3">
    <source>
        <dbReference type="ARBA" id="ARBA00022793"/>
    </source>
</evidence>
<feature type="chain" id="PRO_5044902365" description="Phosphatidylserine decarboxylase alpha chain" evidence="11">
    <location>
        <begin position="178"/>
        <end position="214"/>
    </location>
</feature>
<evidence type="ECO:0000256" key="8">
    <source>
        <dbReference type="ARBA" id="ARBA00023239"/>
    </source>
</evidence>
<dbReference type="InterPro" id="IPR003817">
    <property type="entry name" value="PS_Dcarbxylase"/>
</dbReference>
<keyword evidence="2 11" id="KW-0444">Lipid biosynthesis</keyword>
<organism evidence="13 14">
    <name type="scientific">Candidatus Magnetominusculus xianensis</name>
    <dbReference type="NCBI Taxonomy" id="1748249"/>
    <lineage>
        <taxon>Bacteria</taxon>
        <taxon>Pseudomonadati</taxon>
        <taxon>Nitrospirota</taxon>
        <taxon>Nitrospiria</taxon>
        <taxon>Nitrospirales</taxon>
        <taxon>Nitrospiraceae</taxon>
        <taxon>Candidatus Magnetominusculus</taxon>
    </lineage>
</organism>
<keyword evidence="12" id="KW-0812">Transmembrane</keyword>
<reference evidence="13 14" key="1">
    <citation type="submission" date="2015-11" db="EMBL/GenBank/DDBJ databases">
        <authorList>
            <person name="Lin W."/>
        </authorList>
    </citation>
    <scope>NUCLEOTIDE SEQUENCE [LARGE SCALE GENOMIC DNA]</scope>
    <source>
        <strain evidence="13 14">HCH-1</strain>
    </source>
</reference>
<dbReference type="EMBL" id="LNQR01000024">
    <property type="protein sequence ID" value="KWT92020.1"/>
    <property type="molecule type" value="Genomic_DNA"/>
</dbReference>
<keyword evidence="5 11" id="KW-0472">Membrane</keyword>
<feature type="transmembrane region" description="Helical" evidence="12">
    <location>
        <begin position="12"/>
        <end position="45"/>
    </location>
</feature>
<evidence type="ECO:0000256" key="11">
    <source>
        <dbReference type="HAMAP-Rule" id="MF_00664"/>
    </source>
</evidence>
<dbReference type="Pfam" id="PF02666">
    <property type="entry name" value="PS_Dcarbxylase"/>
    <property type="match status" value="1"/>
</dbReference>
<comment type="pathway">
    <text evidence="11">Phospholipid metabolism; phosphatidylethanolamine biosynthesis; phosphatidylethanolamine from CDP-diacylglycerol: step 2/2.</text>
</comment>
<comment type="caution">
    <text evidence="13">The sequence shown here is derived from an EMBL/GenBank/DDBJ whole genome shotgun (WGS) entry which is preliminary data.</text>
</comment>
<dbReference type="InterPro" id="IPR033175">
    <property type="entry name" value="PSD-A"/>
</dbReference>
<keyword evidence="3 11" id="KW-0210">Decarboxylase</keyword>